<keyword evidence="4" id="KW-1185">Reference proteome</keyword>
<keyword evidence="2" id="KW-0472">Membrane</keyword>
<gene>
    <name evidence="3" type="ORF">F3S47_01595</name>
</gene>
<dbReference type="Proteomes" id="UP000326554">
    <property type="component" value="Unassembled WGS sequence"/>
</dbReference>
<evidence type="ECO:0000256" key="1">
    <source>
        <dbReference type="SAM" id="MobiDB-lite"/>
    </source>
</evidence>
<keyword evidence="2" id="KW-1133">Transmembrane helix</keyword>
<organism evidence="3 4">
    <name type="scientific">Histidinibacterium aquaticum</name>
    <dbReference type="NCBI Taxonomy" id="2613962"/>
    <lineage>
        <taxon>Bacteria</taxon>
        <taxon>Pseudomonadati</taxon>
        <taxon>Pseudomonadota</taxon>
        <taxon>Alphaproteobacteria</taxon>
        <taxon>Rhodobacterales</taxon>
        <taxon>Paracoccaceae</taxon>
        <taxon>Histidinibacterium</taxon>
    </lineage>
</organism>
<feature type="transmembrane region" description="Helical" evidence="2">
    <location>
        <begin position="298"/>
        <end position="320"/>
    </location>
</feature>
<sequence length="341" mass="36571">MSNTGTSMVRLGAFVHLIDELEMKGLVGEWPASMNVALCVSRESCTPVVFHSGEAEEVLDRVSERLGLPVGAFAATHRVEGIPYRSLLFSEEQELHRLTLESPGLVEQARDHAINFAFAQEEGLDPGLVTRPAERSTEPRSWTLAPSAEDRPPAPQPAAEPGRSFPEGYRLLREEDHGALLLDVSIACSEDWVSLSCGPEEEQAIHAVEADSVALRKDFGGLFLPHDAYADLGDDDIAFRLLLPCEAFPDCMLDRIGAAGRSGVATVTRDGIFVSFGEAVSAPKPVIRRWRLPVAQRAAALVATSFVFSALLGAALQAGLDGRPAEVVSALDGAVAQHVAD</sequence>
<reference evidence="3 4" key="1">
    <citation type="submission" date="2019-09" db="EMBL/GenBank/DDBJ databases">
        <authorList>
            <person name="Park J.-S."/>
            <person name="Choi H.-J."/>
        </authorList>
    </citation>
    <scope>NUCLEOTIDE SEQUENCE [LARGE SCALE GENOMIC DNA]</scope>
    <source>
        <strain evidence="3 4">176SS1-4</strain>
    </source>
</reference>
<name>A0A5J5GQF3_9RHOB</name>
<dbReference type="EMBL" id="VYQE01000001">
    <property type="protein sequence ID" value="KAA9009983.1"/>
    <property type="molecule type" value="Genomic_DNA"/>
</dbReference>
<protein>
    <submittedName>
        <fullName evidence="3">Uncharacterized protein</fullName>
    </submittedName>
</protein>
<dbReference type="AlphaFoldDB" id="A0A5J5GQF3"/>
<evidence type="ECO:0000256" key="2">
    <source>
        <dbReference type="SAM" id="Phobius"/>
    </source>
</evidence>
<proteinExistence type="predicted"/>
<evidence type="ECO:0000313" key="3">
    <source>
        <dbReference type="EMBL" id="KAA9009983.1"/>
    </source>
</evidence>
<evidence type="ECO:0000313" key="4">
    <source>
        <dbReference type="Proteomes" id="UP000326554"/>
    </source>
</evidence>
<comment type="caution">
    <text evidence="3">The sequence shown here is derived from an EMBL/GenBank/DDBJ whole genome shotgun (WGS) entry which is preliminary data.</text>
</comment>
<feature type="region of interest" description="Disordered" evidence="1">
    <location>
        <begin position="127"/>
        <end position="165"/>
    </location>
</feature>
<accession>A0A5J5GQF3</accession>
<keyword evidence="2" id="KW-0812">Transmembrane</keyword>